<dbReference type="AlphaFoldDB" id="A0A850T2U6"/>
<accession>A0A850T2U6</accession>
<gene>
    <name evidence="1" type="ORF">HXW94_13835</name>
</gene>
<evidence type="ECO:0000313" key="2">
    <source>
        <dbReference type="Proteomes" id="UP000553343"/>
    </source>
</evidence>
<evidence type="ECO:0000313" key="1">
    <source>
        <dbReference type="EMBL" id="NWH06053.1"/>
    </source>
</evidence>
<keyword evidence="2" id="KW-1185">Reference proteome</keyword>
<dbReference type="Proteomes" id="UP000553343">
    <property type="component" value="Unassembled WGS sequence"/>
</dbReference>
<comment type="caution">
    <text evidence="1">The sequence shown here is derived from an EMBL/GenBank/DDBJ whole genome shotgun (WGS) entry which is preliminary data.</text>
</comment>
<organism evidence="1 2">
    <name type="scientific">Desulfobacter latus</name>
    <dbReference type="NCBI Taxonomy" id="2292"/>
    <lineage>
        <taxon>Bacteria</taxon>
        <taxon>Pseudomonadati</taxon>
        <taxon>Thermodesulfobacteriota</taxon>
        <taxon>Desulfobacteria</taxon>
        <taxon>Desulfobacterales</taxon>
        <taxon>Desulfobacteraceae</taxon>
        <taxon>Desulfobacter</taxon>
    </lineage>
</organism>
<sequence>MEAIREIVDLEKLSRIINIPENFKYTKVEIFVFPIEDKKQDIKKKFDPESFYGISHINDPEKDIRQMRGQLPKPKRLRLVKAPR</sequence>
<dbReference type="RefSeq" id="WP_178367507.1">
    <property type="nucleotide sequence ID" value="NZ_JACADJ010000057.1"/>
</dbReference>
<name>A0A850T2U6_9BACT</name>
<dbReference type="EMBL" id="JACADJ010000057">
    <property type="protein sequence ID" value="NWH06053.1"/>
    <property type="molecule type" value="Genomic_DNA"/>
</dbReference>
<proteinExistence type="predicted"/>
<reference evidence="1 2" key="1">
    <citation type="submission" date="2020-06" db="EMBL/GenBank/DDBJ databases">
        <title>High-quality draft genome of sulfate reducer Desulfobacter latus type strain AcrS2 isolated from marine sediment.</title>
        <authorList>
            <person name="Hoppe M."/>
            <person name="Larsen C.K."/>
            <person name="Marshall I.P.G."/>
            <person name="Schramm A."/>
            <person name="Marietou A.G."/>
        </authorList>
    </citation>
    <scope>NUCLEOTIDE SEQUENCE [LARGE SCALE GENOMIC DNA]</scope>
    <source>
        <strain evidence="1 2">AcRS2</strain>
    </source>
</reference>
<protein>
    <submittedName>
        <fullName evidence="1">Uncharacterized protein</fullName>
    </submittedName>
</protein>